<reference evidence="1" key="2">
    <citation type="submission" date="2020-11" db="EMBL/GenBank/DDBJ databases">
        <authorList>
            <person name="McCartney M.A."/>
            <person name="Auch B."/>
            <person name="Kono T."/>
            <person name="Mallez S."/>
            <person name="Becker A."/>
            <person name="Gohl D.M."/>
            <person name="Silverstein K.A.T."/>
            <person name="Koren S."/>
            <person name="Bechman K.B."/>
            <person name="Herman A."/>
            <person name="Abrahante J.E."/>
            <person name="Garbe J."/>
        </authorList>
    </citation>
    <scope>NUCLEOTIDE SEQUENCE</scope>
    <source>
        <strain evidence="1">Duluth1</strain>
        <tissue evidence="1">Whole animal</tissue>
    </source>
</reference>
<sequence length="158" mass="17277">MVADFATKILRCSNVRTTFDAHWEEESTESPLKAAAPPPMDFEDQDVELDVADSETCDGNGEGTAIDNGVAKALRHFTANMVKKVSKTTVRSMRDQGGPTMLGECDEAVQTYIKNIRLQGGVVNLRTMKGAAKAARHRLQKYGGHLTIEDKLARSILP</sequence>
<dbReference type="EMBL" id="JAIWYP010000013">
    <property type="protein sequence ID" value="KAH3719194.1"/>
    <property type="molecule type" value="Genomic_DNA"/>
</dbReference>
<accession>A0A9D4HIY1</accession>
<reference evidence="1" key="1">
    <citation type="journal article" date="2019" name="bioRxiv">
        <title>The Genome of the Zebra Mussel, Dreissena polymorpha: A Resource for Invasive Species Research.</title>
        <authorList>
            <person name="McCartney M.A."/>
            <person name="Auch B."/>
            <person name="Kono T."/>
            <person name="Mallez S."/>
            <person name="Zhang Y."/>
            <person name="Obille A."/>
            <person name="Becker A."/>
            <person name="Abrahante J.E."/>
            <person name="Garbe J."/>
            <person name="Badalamenti J.P."/>
            <person name="Herman A."/>
            <person name="Mangelson H."/>
            <person name="Liachko I."/>
            <person name="Sullivan S."/>
            <person name="Sone E.D."/>
            <person name="Koren S."/>
            <person name="Silverstein K.A.T."/>
            <person name="Beckman K.B."/>
            <person name="Gohl D.M."/>
        </authorList>
    </citation>
    <scope>NUCLEOTIDE SEQUENCE</scope>
    <source>
        <strain evidence="1">Duluth1</strain>
        <tissue evidence="1">Whole animal</tissue>
    </source>
</reference>
<evidence type="ECO:0000313" key="1">
    <source>
        <dbReference type="EMBL" id="KAH3719194.1"/>
    </source>
</evidence>
<dbReference type="AlphaFoldDB" id="A0A9D4HIY1"/>
<proteinExistence type="predicted"/>
<gene>
    <name evidence="1" type="ORF">DPMN_062026</name>
</gene>
<name>A0A9D4HIY1_DREPO</name>
<comment type="caution">
    <text evidence="1">The sequence shown here is derived from an EMBL/GenBank/DDBJ whole genome shotgun (WGS) entry which is preliminary data.</text>
</comment>
<protein>
    <submittedName>
        <fullName evidence="1">Uncharacterized protein</fullName>
    </submittedName>
</protein>
<dbReference type="Proteomes" id="UP000828390">
    <property type="component" value="Unassembled WGS sequence"/>
</dbReference>
<evidence type="ECO:0000313" key="2">
    <source>
        <dbReference type="Proteomes" id="UP000828390"/>
    </source>
</evidence>
<keyword evidence="2" id="KW-1185">Reference proteome</keyword>
<organism evidence="1 2">
    <name type="scientific">Dreissena polymorpha</name>
    <name type="common">Zebra mussel</name>
    <name type="synonym">Mytilus polymorpha</name>
    <dbReference type="NCBI Taxonomy" id="45954"/>
    <lineage>
        <taxon>Eukaryota</taxon>
        <taxon>Metazoa</taxon>
        <taxon>Spiralia</taxon>
        <taxon>Lophotrochozoa</taxon>
        <taxon>Mollusca</taxon>
        <taxon>Bivalvia</taxon>
        <taxon>Autobranchia</taxon>
        <taxon>Heteroconchia</taxon>
        <taxon>Euheterodonta</taxon>
        <taxon>Imparidentia</taxon>
        <taxon>Neoheterodontei</taxon>
        <taxon>Myida</taxon>
        <taxon>Dreissenoidea</taxon>
        <taxon>Dreissenidae</taxon>
        <taxon>Dreissena</taxon>
    </lineage>
</organism>